<feature type="transmembrane region" description="Helical" evidence="8">
    <location>
        <begin position="166"/>
        <end position="195"/>
    </location>
</feature>
<dbReference type="CDD" id="cd06579">
    <property type="entry name" value="TM_PBP1_transp_AraH_like"/>
    <property type="match status" value="1"/>
</dbReference>
<feature type="transmembrane region" description="Helical" evidence="8">
    <location>
        <begin position="12"/>
        <end position="33"/>
    </location>
</feature>
<comment type="caution">
    <text evidence="9">The sequence shown here is derived from an EMBL/GenBank/DDBJ whole genome shotgun (WGS) entry which is preliminary data.</text>
</comment>
<keyword evidence="6 8" id="KW-1133">Transmembrane helix</keyword>
<accession>A0A397P657</accession>
<dbReference type="PANTHER" id="PTHR32196:SF21">
    <property type="entry name" value="ABC TRANSPORTER PERMEASE PROTEIN YPHD-RELATED"/>
    <property type="match status" value="1"/>
</dbReference>
<evidence type="ECO:0000256" key="7">
    <source>
        <dbReference type="ARBA" id="ARBA00023136"/>
    </source>
</evidence>
<feature type="transmembrane region" description="Helical" evidence="8">
    <location>
        <begin position="45"/>
        <end position="64"/>
    </location>
</feature>
<evidence type="ECO:0000256" key="5">
    <source>
        <dbReference type="ARBA" id="ARBA00022692"/>
    </source>
</evidence>
<keyword evidence="3" id="KW-1003">Cell membrane</keyword>
<dbReference type="PANTHER" id="PTHR32196">
    <property type="entry name" value="ABC TRANSPORTER PERMEASE PROTEIN YPHD-RELATED-RELATED"/>
    <property type="match status" value="1"/>
</dbReference>
<dbReference type="EMBL" id="QXDC01000003">
    <property type="protein sequence ID" value="RIA43753.1"/>
    <property type="molecule type" value="Genomic_DNA"/>
</dbReference>
<feature type="transmembrane region" description="Helical" evidence="8">
    <location>
        <begin position="281"/>
        <end position="298"/>
    </location>
</feature>
<dbReference type="RefSeq" id="WP_211325856.1">
    <property type="nucleotide sequence ID" value="NZ_QXDC01000003.1"/>
</dbReference>
<evidence type="ECO:0000256" key="2">
    <source>
        <dbReference type="ARBA" id="ARBA00022448"/>
    </source>
</evidence>
<sequence length="341" mass="34720">MRGDTLLLLMRLRTVIALIVVLAVFSAAAPNFLSSANMVLMLKHVALNAILAIGLTYVIVAGGIDLSVGSTVGLTGMVAGFLMLNGVPVGGDMLMRFNLFEIVLIVLAIGVLIGAINGVLVARLKVAPFIATLGTLYVVRGAALLSSDGRTFPDLVGDAYYGTSGFPFIGGGYLLGLPVSVWLLGVIAAVAAYVAMRTPLGRKIYAVGGNAHAAALSGIRVNRVLIVTYMVSGFCAAVVGLIIASELQAAHPATGDTFELNAIAAAVLGGASLAGGRGTIVGTLVGAAVIGVLGDGMVMMGVSAFWQMVIKGLVIIAAVLLDGAQARLQHRVAIRRAAALA</sequence>
<evidence type="ECO:0000313" key="10">
    <source>
        <dbReference type="Proteomes" id="UP000266568"/>
    </source>
</evidence>
<evidence type="ECO:0000256" key="6">
    <source>
        <dbReference type="ARBA" id="ARBA00022989"/>
    </source>
</evidence>
<proteinExistence type="predicted"/>
<keyword evidence="10" id="KW-1185">Reference proteome</keyword>
<evidence type="ECO:0000256" key="4">
    <source>
        <dbReference type="ARBA" id="ARBA00022519"/>
    </source>
</evidence>
<keyword evidence="7 8" id="KW-0472">Membrane</keyword>
<dbReference type="Pfam" id="PF02653">
    <property type="entry name" value="BPD_transp_2"/>
    <property type="match status" value="1"/>
</dbReference>
<feature type="transmembrane region" description="Helical" evidence="8">
    <location>
        <begin position="71"/>
        <end position="90"/>
    </location>
</feature>
<dbReference type="GO" id="GO:0022857">
    <property type="term" value="F:transmembrane transporter activity"/>
    <property type="evidence" value="ECO:0007669"/>
    <property type="project" value="InterPro"/>
</dbReference>
<reference evidence="9 10" key="1">
    <citation type="submission" date="2018-08" db="EMBL/GenBank/DDBJ databases">
        <title>Genomic Encyclopedia of Type Strains, Phase IV (KMG-IV): sequencing the most valuable type-strain genomes for metagenomic binning, comparative biology and taxonomic classification.</title>
        <authorList>
            <person name="Goeker M."/>
        </authorList>
    </citation>
    <scope>NUCLEOTIDE SEQUENCE [LARGE SCALE GENOMIC DNA]</scope>
    <source>
        <strain evidence="9 10">DSM 25527</strain>
    </source>
</reference>
<evidence type="ECO:0000313" key="9">
    <source>
        <dbReference type="EMBL" id="RIA43753.1"/>
    </source>
</evidence>
<organism evidence="9 10">
    <name type="scientific">Hephaestia caeni</name>
    <dbReference type="NCBI Taxonomy" id="645617"/>
    <lineage>
        <taxon>Bacteria</taxon>
        <taxon>Pseudomonadati</taxon>
        <taxon>Pseudomonadota</taxon>
        <taxon>Alphaproteobacteria</taxon>
        <taxon>Sphingomonadales</taxon>
        <taxon>Sphingomonadaceae</taxon>
        <taxon>Hephaestia</taxon>
    </lineage>
</organism>
<dbReference type="InterPro" id="IPR001851">
    <property type="entry name" value="ABC_transp_permease"/>
</dbReference>
<name>A0A397P657_9SPHN</name>
<gene>
    <name evidence="9" type="ORF">DFR49_1982</name>
</gene>
<comment type="subcellular location">
    <subcellularLocation>
        <location evidence="1">Cell membrane</location>
        <topology evidence="1">Multi-pass membrane protein</topology>
    </subcellularLocation>
</comment>
<dbReference type="GO" id="GO:0005886">
    <property type="term" value="C:plasma membrane"/>
    <property type="evidence" value="ECO:0007669"/>
    <property type="project" value="UniProtKB-SubCell"/>
</dbReference>
<protein>
    <submittedName>
        <fullName evidence="9">Erythritol ABC transporter membrane protein</fullName>
    </submittedName>
</protein>
<dbReference type="Proteomes" id="UP000266568">
    <property type="component" value="Unassembled WGS sequence"/>
</dbReference>
<feature type="transmembrane region" description="Helical" evidence="8">
    <location>
        <begin position="224"/>
        <end position="245"/>
    </location>
</feature>
<evidence type="ECO:0000256" key="8">
    <source>
        <dbReference type="SAM" id="Phobius"/>
    </source>
</evidence>
<evidence type="ECO:0000256" key="1">
    <source>
        <dbReference type="ARBA" id="ARBA00004651"/>
    </source>
</evidence>
<feature type="transmembrane region" description="Helical" evidence="8">
    <location>
        <begin position="129"/>
        <end position="146"/>
    </location>
</feature>
<feature type="transmembrane region" description="Helical" evidence="8">
    <location>
        <begin position="257"/>
        <end position="274"/>
    </location>
</feature>
<evidence type="ECO:0000256" key="3">
    <source>
        <dbReference type="ARBA" id="ARBA00022475"/>
    </source>
</evidence>
<dbReference type="AlphaFoldDB" id="A0A397P657"/>
<feature type="transmembrane region" description="Helical" evidence="8">
    <location>
        <begin position="102"/>
        <end position="122"/>
    </location>
</feature>
<keyword evidence="2" id="KW-0813">Transport</keyword>
<keyword evidence="4" id="KW-0997">Cell inner membrane</keyword>
<feature type="transmembrane region" description="Helical" evidence="8">
    <location>
        <begin position="304"/>
        <end position="321"/>
    </location>
</feature>
<keyword evidence="5 8" id="KW-0812">Transmembrane</keyword>